<dbReference type="EMBL" id="FKBS01000029">
    <property type="protein sequence ID" value="SAI54984.1"/>
    <property type="molecule type" value="Genomic_DNA"/>
</dbReference>
<dbReference type="AlphaFoldDB" id="A0A157RAX3"/>
<dbReference type="Pfam" id="PF07171">
    <property type="entry name" value="MlrC_C"/>
    <property type="match status" value="1"/>
</dbReference>
<gene>
    <name evidence="3" type="ORF">SAMEA1982600_04568</name>
</gene>
<evidence type="ECO:0000259" key="1">
    <source>
        <dbReference type="Pfam" id="PF07171"/>
    </source>
</evidence>
<evidence type="ECO:0000313" key="4">
    <source>
        <dbReference type="Proteomes" id="UP000077037"/>
    </source>
</evidence>
<sequence length="498" mass="54553">MRIAVLQFTHETVTFLPNDTTLDDFIYPGSPAGGEDLLRTDPKGYMGGFVQVGREYADVELVGITSPLWPRTGTGSGWITEEAFEHFTAIMVKELEEKGPFDGAFLAVHGASAVRGVPRPEAELARRVRAVIGDAAFISGTFDPHGNEDKAFLESADMAFSVKYFPHYDMHLQGQRAARMLVRAIRGDFAPTNAVIRVPIIAPTVVMWTGASPWSDLVQRALTWEAREPDVFVNVFFGFPWADVPDAGMTIQVLTNGKPELAEAIAKDMAEWTWRKREALLNTTRIVDMKDGVRQAAEAVAAGQSPVVLGDYSDRSGAATWLLTEILAQNAKRTLVATLSSASAYEALEKAGARAGDAFDMEVGGLVDESAGPAVRVQGTLLKISESAHGRSKGHRWYLIGFGEGNVLILSPYLVQVQDPNELWALGLAPEDFDIVAIKSRVHFRRGFDDSGYAPTILLVEPPEPFMGTVRLDALKYEHLTLTDYYPYGNPVFDCKVL</sequence>
<dbReference type="OrthoDB" id="5288421at2"/>
<accession>A0A157RAX3</accession>
<feature type="domain" description="Microcystin LR degradation protein MlrC N-terminal" evidence="2">
    <location>
        <begin position="2"/>
        <end position="296"/>
    </location>
</feature>
<evidence type="ECO:0000259" key="2">
    <source>
        <dbReference type="Pfam" id="PF07364"/>
    </source>
</evidence>
<reference evidence="3 4" key="1">
    <citation type="submission" date="2016-03" db="EMBL/GenBank/DDBJ databases">
        <authorList>
            <consortium name="Pathogen Informatics"/>
        </authorList>
    </citation>
    <scope>NUCLEOTIDE SEQUENCE [LARGE SCALE GENOMIC DNA]</scope>
    <source>
        <strain evidence="3 4">NCTC13364</strain>
    </source>
</reference>
<dbReference type="InterPro" id="IPR015995">
    <property type="entry name" value="MlrC_N"/>
</dbReference>
<feature type="domain" description="Microcystin LR degradation protein MlrC C-terminal" evidence="1">
    <location>
        <begin position="317"/>
        <end position="450"/>
    </location>
</feature>
<organism evidence="3 4">
    <name type="scientific">Bordetella ansorpii</name>
    <dbReference type="NCBI Taxonomy" id="288768"/>
    <lineage>
        <taxon>Bacteria</taxon>
        <taxon>Pseudomonadati</taxon>
        <taxon>Pseudomonadota</taxon>
        <taxon>Betaproteobacteria</taxon>
        <taxon>Burkholderiales</taxon>
        <taxon>Alcaligenaceae</taxon>
        <taxon>Bordetella</taxon>
    </lineage>
</organism>
<dbReference type="RefSeq" id="WP_066419663.1">
    <property type="nucleotide sequence ID" value="NZ_FKBS01000029.1"/>
</dbReference>
<name>A0A157RAX3_9BORD</name>
<protein>
    <submittedName>
        <fullName evidence="3">Peptidase</fullName>
    </submittedName>
</protein>
<dbReference type="Proteomes" id="UP000077037">
    <property type="component" value="Unassembled WGS sequence"/>
</dbReference>
<dbReference type="Pfam" id="PF07364">
    <property type="entry name" value="DUF1485"/>
    <property type="match status" value="1"/>
</dbReference>
<proteinExistence type="predicted"/>
<evidence type="ECO:0000313" key="3">
    <source>
        <dbReference type="EMBL" id="SAI54984.1"/>
    </source>
</evidence>
<dbReference type="InterPro" id="IPR010799">
    <property type="entry name" value="MlrC_C"/>
</dbReference>